<dbReference type="CDD" id="cd00712">
    <property type="entry name" value="AsnB"/>
    <property type="match status" value="1"/>
</dbReference>
<dbReference type="PROSITE" id="PS51278">
    <property type="entry name" value="GATASE_TYPE_2"/>
    <property type="match status" value="1"/>
</dbReference>
<dbReference type="GO" id="GO:0005829">
    <property type="term" value="C:cytosol"/>
    <property type="evidence" value="ECO:0007669"/>
    <property type="project" value="TreeGrafter"/>
</dbReference>
<dbReference type="eggNOG" id="COG0367">
    <property type="taxonomic scope" value="Bacteria"/>
</dbReference>
<dbReference type="SUPFAM" id="SSF52402">
    <property type="entry name" value="Adenine nucleotide alpha hydrolases-like"/>
    <property type="match status" value="1"/>
</dbReference>
<sequence>MCGIFSSLGYDIDSNAIERALDALHHRGPDGRSSYIDAQEKLVLGHTRLSIIDVEAGGQPLISRDKNKVLICNGEIYDHERLRAELIADGFVFSSCSDSEVILYLYERDGIDFTQSLRGEFSFLLLDKTQRKLYVCRDRFGIKPLFYHLDQTDGFKIAFASEAKALFAAGILKPRLDLVGIRDMLSFVPMDSIFEGIKAVAPATLMTVDLAQGAVETNVYWELDLLPDATDPEVHNEASVLEGLKERLEKAVALRLRADVPVGIYLSGGLDSAAIAAIAARLSPTPLKVFSISFNEDERYDEAAIAERMATRIGADFYKIQCKEADLLNNLEDCLWFSEMPAVNYNGVGKFLLSRLAAQHVTCVLTGEGSDELFLGYAYFKNRNEGLSSHAYGRTSKKLSRAQKKSEHLITRELGFVPQVEMIDLFAPRAQRFLRNIFVKSKRAILLGGSPMDRLKQRINRADTEHLEPVNKLQMFSIKGLLSPFILSNLGDRQEMAHALEGRTPFLDHHLFSWACKLPNSLKIKEGVEKYILREVVKDDITEEVYARKKWPYITPPIWVSPQRSEKMAYLIDTYLSSAAIAKSGLFSVFSIRLLLRLIRTKFIPAHAREKLNNILLYVLTVQILEKQYVQDFDIRLASSKKFSVRNSKNHHQTTPDHYAPVQVD</sequence>
<dbReference type="AlphaFoldDB" id="A0A059L6F0"/>
<keyword evidence="5 9" id="KW-0067">ATP-binding</keyword>
<keyword evidence="8" id="KW-0061">Asparagine biosynthesis</keyword>
<dbReference type="PIRSF" id="PIRSF001589">
    <property type="entry name" value="Asn_synthetase_glu-h"/>
    <property type="match status" value="1"/>
</dbReference>
<evidence type="ECO:0000256" key="11">
    <source>
        <dbReference type="SAM" id="MobiDB-lite"/>
    </source>
</evidence>
<dbReference type="InterPro" id="IPR033738">
    <property type="entry name" value="AsnB_N"/>
</dbReference>
<evidence type="ECO:0000256" key="5">
    <source>
        <dbReference type="ARBA" id="ARBA00022840"/>
    </source>
</evidence>
<keyword evidence="8" id="KW-0028">Amino-acid biosynthesis</keyword>
<dbReference type="EMBL" id="AZQQ01000066">
    <property type="protein sequence ID" value="KDD69569.1"/>
    <property type="molecule type" value="Genomic_DNA"/>
</dbReference>
<feature type="active site" description="For GATase activity" evidence="8">
    <location>
        <position position="2"/>
    </location>
</feature>
<comment type="caution">
    <text evidence="13">The sequence shown here is derived from an EMBL/GenBank/DDBJ whole genome shotgun (WGS) entry which is preliminary data.</text>
</comment>
<evidence type="ECO:0000256" key="2">
    <source>
        <dbReference type="ARBA" id="ARBA00005752"/>
    </source>
</evidence>
<evidence type="ECO:0000256" key="7">
    <source>
        <dbReference type="ARBA" id="ARBA00048741"/>
    </source>
</evidence>
<keyword evidence="4 9" id="KW-0547">Nucleotide-binding</keyword>
<dbReference type="Gene3D" id="3.40.50.620">
    <property type="entry name" value="HUPs"/>
    <property type="match status" value="1"/>
</dbReference>
<evidence type="ECO:0000256" key="3">
    <source>
        <dbReference type="ARBA" id="ARBA00012737"/>
    </source>
</evidence>
<gene>
    <name evidence="13" type="ORF">V466_08800</name>
</gene>
<feature type="binding site" evidence="9">
    <location>
        <position position="98"/>
    </location>
    <ligand>
        <name>L-glutamine</name>
        <dbReference type="ChEBI" id="CHEBI:58359"/>
    </ligand>
</feature>
<organism evidence="13 14">
    <name type="scientific">Pseudomonas mandelii PD30</name>
    <dbReference type="NCBI Taxonomy" id="1419583"/>
    <lineage>
        <taxon>Bacteria</taxon>
        <taxon>Pseudomonadati</taxon>
        <taxon>Pseudomonadota</taxon>
        <taxon>Gammaproteobacteria</taxon>
        <taxon>Pseudomonadales</taxon>
        <taxon>Pseudomonadaceae</taxon>
        <taxon>Pseudomonas</taxon>
    </lineage>
</organism>
<dbReference type="InterPro" id="IPR051786">
    <property type="entry name" value="ASN_synthetase/amidase"/>
</dbReference>
<feature type="domain" description="Glutamine amidotransferase type-2" evidence="12">
    <location>
        <begin position="2"/>
        <end position="211"/>
    </location>
</feature>
<dbReference type="PANTHER" id="PTHR43284">
    <property type="entry name" value="ASPARAGINE SYNTHETASE (GLUTAMINE-HYDROLYZING)"/>
    <property type="match status" value="1"/>
</dbReference>
<dbReference type="Proteomes" id="UP000026739">
    <property type="component" value="Unassembled WGS sequence"/>
</dbReference>
<dbReference type="SUPFAM" id="SSF56235">
    <property type="entry name" value="N-terminal nucleophile aminohydrolases (Ntn hydrolases)"/>
    <property type="match status" value="1"/>
</dbReference>
<dbReference type="Gene3D" id="3.60.20.10">
    <property type="entry name" value="Glutamine Phosphoribosylpyrophosphate, subunit 1, domain 1"/>
    <property type="match status" value="1"/>
</dbReference>
<dbReference type="CDD" id="cd01991">
    <property type="entry name" value="Asn_synthase_B_C"/>
    <property type="match status" value="1"/>
</dbReference>
<protein>
    <recommendedName>
        <fullName evidence="3">asparagine synthase (glutamine-hydrolyzing)</fullName>
        <ecNumber evidence="3">6.3.5.4</ecNumber>
    </recommendedName>
</protein>
<dbReference type="InterPro" id="IPR006426">
    <property type="entry name" value="Asn_synth_AEB"/>
</dbReference>
<keyword evidence="6 8" id="KW-0315">Glutamine amidotransferase</keyword>
<comment type="catalytic activity">
    <reaction evidence="7">
        <text>L-aspartate + L-glutamine + ATP + H2O = L-asparagine + L-glutamate + AMP + diphosphate + H(+)</text>
        <dbReference type="Rhea" id="RHEA:12228"/>
        <dbReference type="ChEBI" id="CHEBI:15377"/>
        <dbReference type="ChEBI" id="CHEBI:15378"/>
        <dbReference type="ChEBI" id="CHEBI:29985"/>
        <dbReference type="ChEBI" id="CHEBI:29991"/>
        <dbReference type="ChEBI" id="CHEBI:30616"/>
        <dbReference type="ChEBI" id="CHEBI:33019"/>
        <dbReference type="ChEBI" id="CHEBI:58048"/>
        <dbReference type="ChEBI" id="CHEBI:58359"/>
        <dbReference type="ChEBI" id="CHEBI:456215"/>
        <dbReference type="EC" id="6.3.5.4"/>
    </reaction>
</comment>
<dbReference type="InterPro" id="IPR001962">
    <property type="entry name" value="Asn_synthase"/>
</dbReference>
<feature type="region of interest" description="Disordered" evidence="11">
    <location>
        <begin position="646"/>
        <end position="665"/>
    </location>
</feature>
<evidence type="ECO:0000313" key="14">
    <source>
        <dbReference type="Proteomes" id="UP000026739"/>
    </source>
</evidence>
<evidence type="ECO:0000256" key="1">
    <source>
        <dbReference type="ARBA" id="ARBA00005187"/>
    </source>
</evidence>
<dbReference type="PANTHER" id="PTHR43284:SF1">
    <property type="entry name" value="ASPARAGINE SYNTHETASE"/>
    <property type="match status" value="1"/>
</dbReference>
<dbReference type="GO" id="GO:0005524">
    <property type="term" value="F:ATP binding"/>
    <property type="evidence" value="ECO:0007669"/>
    <property type="project" value="UniProtKB-KW"/>
</dbReference>
<feature type="binding site" evidence="9">
    <location>
        <position position="292"/>
    </location>
    <ligand>
        <name>ATP</name>
        <dbReference type="ChEBI" id="CHEBI:30616"/>
    </ligand>
</feature>
<evidence type="ECO:0000256" key="8">
    <source>
        <dbReference type="PIRSR" id="PIRSR001589-1"/>
    </source>
</evidence>
<dbReference type="InterPro" id="IPR029055">
    <property type="entry name" value="Ntn_hydrolases_N"/>
</dbReference>
<feature type="site" description="Important for beta-aspartyl-AMP intermediate formation" evidence="10">
    <location>
        <position position="368"/>
    </location>
</feature>
<comment type="pathway">
    <text evidence="1">Amino-acid biosynthesis; L-asparagine biosynthesis; L-asparagine from L-aspartate (L-Gln route): step 1/1.</text>
</comment>
<evidence type="ECO:0000256" key="10">
    <source>
        <dbReference type="PIRSR" id="PIRSR001589-3"/>
    </source>
</evidence>
<evidence type="ECO:0000256" key="9">
    <source>
        <dbReference type="PIRSR" id="PIRSR001589-2"/>
    </source>
</evidence>
<dbReference type="Pfam" id="PF13537">
    <property type="entry name" value="GATase_7"/>
    <property type="match status" value="1"/>
</dbReference>
<evidence type="ECO:0000256" key="6">
    <source>
        <dbReference type="ARBA" id="ARBA00022962"/>
    </source>
</evidence>
<dbReference type="NCBIfam" id="TIGR01536">
    <property type="entry name" value="asn_synth_AEB"/>
    <property type="match status" value="1"/>
</dbReference>
<dbReference type="GO" id="GO:0006529">
    <property type="term" value="P:asparagine biosynthetic process"/>
    <property type="evidence" value="ECO:0007669"/>
    <property type="project" value="UniProtKB-KW"/>
</dbReference>
<dbReference type="InterPro" id="IPR014729">
    <property type="entry name" value="Rossmann-like_a/b/a_fold"/>
</dbReference>
<dbReference type="EC" id="6.3.5.4" evidence="3"/>
<comment type="similarity">
    <text evidence="2">Belongs to the asparagine synthetase family.</text>
</comment>
<dbReference type="InterPro" id="IPR017932">
    <property type="entry name" value="GATase_2_dom"/>
</dbReference>
<dbReference type="RefSeq" id="WP_033056060.1">
    <property type="nucleotide sequence ID" value="NZ_AZQQ01000066.1"/>
</dbReference>
<dbReference type="GO" id="GO:0004066">
    <property type="term" value="F:asparagine synthase (glutamine-hydrolyzing) activity"/>
    <property type="evidence" value="ECO:0007669"/>
    <property type="project" value="UniProtKB-EC"/>
</dbReference>
<evidence type="ECO:0000259" key="12">
    <source>
        <dbReference type="PROSITE" id="PS51278"/>
    </source>
</evidence>
<name>A0A059L6F0_9PSED</name>
<proteinExistence type="inferred from homology"/>
<reference evidence="13 14" key="1">
    <citation type="submission" date="2013-12" db="EMBL/GenBank/DDBJ databases">
        <authorList>
            <person name="Formusa P.A."/>
            <person name="Habash M."/>
            <person name="Lee H."/>
            <person name="Trevors J.T."/>
        </authorList>
    </citation>
    <scope>NUCLEOTIDE SEQUENCE [LARGE SCALE GENOMIC DNA]</scope>
    <source>
        <strain evidence="13 14">PD30</strain>
    </source>
</reference>
<evidence type="ECO:0000313" key="13">
    <source>
        <dbReference type="EMBL" id="KDD69569.1"/>
    </source>
</evidence>
<evidence type="ECO:0000256" key="4">
    <source>
        <dbReference type="ARBA" id="ARBA00022741"/>
    </source>
</evidence>
<dbReference type="Pfam" id="PF00733">
    <property type="entry name" value="Asn_synthase"/>
    <property type="match status" value="1"/>
</dbReference>
<accession>A0A059L6F0</accession>